<keyword evidence="2" id="KW-1185">Reference proteome</keyword>
<proteinExistence type="predicted"/>
<protein>
    <submittedName>
        <fullName evidence="1">Uncharacterized protein</fullName>
    </submittedName>
</protein>
<evidence type="ECO:0000313" key="1">
    <source>
        <dbReference type="EMBL" id="UTT53777.1"/>
    </source>
</evidence>
<dbReference type="Proteomes" id="UP001060245">
    <property type="component" value="Chromosome"/>
</dbReference>
<name>A0ACD4B8E6_MICMQ</name>
<accession>A0ACD4B8E6</accession>
<organism evidence="1 2">
    <name type="scientific">Microbacterium maritypicum</name>
    <name type="common">Microbacterium liquefaciens</name>
    <dbReference type="NCBI Taxonomy" id="33918"/>
    <lineage>
        <taxon>Bacteria</taxon>
        <taxon>Bacillati</taxon>
        <taxon>Actinomycetota</taxon>
        <taxon>Actinomycetes</taxon>
        <taxon>Micrococcales</taxon>
        <taxon>Microbacteriaceae</taxon>
        <taxon>Microbacterium</taxon>
    </lineage>
</organism>
<evidence type="ECO:0000313" key="2">
    <source>
        <dbReference type="Proteomes" id="UP001060245"/>
    </source>
</evidence>
<sequence length="93" mass="10265">MSVLMDEETTTVVLEGLDFTERCDTARHGMPEHPAEAMTRFRCCSAGALLCMEHVKQQREGVDSRLAMGGRIICGYCSAEFTSYDACVEVVPL</sequence>
<dbReference type="EMBL" id="CP101471">
    <property type="protein sequence ID" value="UTT53777.1"/>
    <property type="molecule type" value="Genomic_DNA"/>
</dbReference>
<gene>
    <name evidence="1" type="ORF">NMQ05_04140</name>
</gene>
<reference evidence="1" key="1">
    <citation type="submission" date="2022-07" db="EMBL/GenBank/DDBJ databases">
        <title>Complete genome of DND4.</title>
        <authorList>
            <person name="Cao G."/>
        </authorList>
    </citation>
    <scope>NUCLEOTIDE SEQUENCE</scope>
    <source>
        <strain evidence="1">DND4</strain>
    </source>
</reference>